<dbReference type="OrthoDB" id="9758700at2"/>
<dbReference type="Gene3D" id="3.30.70.2220">
    <property type="entry name" value="CRISPR-Cas system, Cmr2 subunit, D1 domain, cysteine cluster"/>
    <property type="match status" value="1"/>
</dbReference>
<dbReference type="RefSeq" id="WP_093289551.1">
    <property type="nucleotide sequence ID" value="NZ_FOFS01000020.1"/>
</dbReference>
<gene>
    <name evidence="6" type="ORF">SAMN04488038_1207</name>
</gene>
<sequence>MDELAFWQQKLIQFFHDPPAKPFSGNPKAGTQKKVAVALFDAFQQANKERKLRYWYKSADWAAAGADRPMLYTPRGTSGLGTLTWHNYPEITHPLSPGCRLAIDIEAGLSEAEDGPENDDEAPDPRLVPLQEQIDAAMKLAGLAGDWRDPAQLKQVFFALWRRYRDDLVAARRGEGRSQFGNPLWEEMPAETRCPDHSIWDHLKVVTALAFMKPHKFKEPPRDEGAQEPWMLRFAIGPIQSFIEQSRTSRDLWTSSVLLADLAWHAMQPLVEHYGPDCIVYPDLRANPRADCWLFEQHRDALGDVNPITFAAVLPGSFVALLPRGGAQHLETIEELAQTAQKSVDQRWQTLAGTVLNWFRQTDQWDSHCDAIWSRQHAHSPVRCTWVAVPWRHMGHIENVDHLRGQALPAQHRPAPADPQQAQRDQATLDQRRQRLAPWLPPQSWAHYELAREVYARSHLDYHQMERGFDYALTHHQLGLRHALRKASNTAPAPAAEPGEKCTLCGQREALHGVNGAASLDYMRQSTREFWQDKKLDPDQTGAERLCAVCALKRFLVKADQGPGDQLVFNRLWVGIDVAEIVDRDGKLRVPFPSTATIAAQQFLAELFEKVLKDSSLQAPIVRVLGVAGRHLPRTSFPRALPRLATRYRNADPSIRDLLEYEAEDLLFPEVADGKAQGLRARGEAKEAGRAGELKDAVVALRDAANKAGIKPPGKRIAVIRLDGDRIGKLLLGEPGDPGAIATRWRDVLHPTVLERLLENQHLLDAGWAGLLDSKRLMGPCLHAFVSRAMGHFGHRIVPWVVEQEFSGRLIYSGGDDVLCIAPANEALALAARLQQLFSAAWVVDTVPPENRDQWAWRRRDWKGDYDHDQARQRFAIPLPVDGKGAPEPIRLCEPGQRIALHAADDKWRPTDELPRRAIDGTLLPMLGSSATLSAGIAIGHYKTPLSVLLRRSKDLLTFAKDTGRCSVGIGHASRGGNKSRFAMPWERDAALGRPVAHLSLNTVIEAFRNGELPGRLPYKLRELAPSARYGLERIQTLQHAEQIDTARTNLLRGLFASCIDLPKTPGAQAAFQVWERGVSLYEQPQAARPEAVAARDGERREERYTDGLLLCRELARGGDSGEDEE</sequence>
<feature type="region of interest" description="Disordered" evidence="3">
    <location>
        <begin position="409"/>
        <end position="429"/>
    </location>
</feature>
<feature type="domain" description="CRISPR-associated protein Cmr2 N-terminal" evidence="4">
    <location>
        <begin position="232"/>
        <end position="352"/>
    </location>
</feature>
<name>A0A1H9M9J6_9GAMM</name>
<dbReference type="Proteomes" id="UP000199233">
    <property type="component" value="Unassembled WGS sequence"/>
</dbReference>
<evidence type="ECO:0000256" key="1">
    <source>
        <dbReference type="ARBA" id="ARBA00022741"/>
    </source>
</evidence>
<keyword evidence="1" id="KW-0547">Nucleotide-binding</keyword>
<dbReference type="AlphaFoldDB" id="A0A1H9M9J6"/>
<dbReference type="InterPro" id="IPR054767">
    <property type="entry name" value="Cas10-Cmr2_palm2"/>
</dbReference>
<dbReference type="InterPro" id="IPR043128">
    <property type="entry name" value="Rev_trsase/Diguanyl_cyclase"/>
</dbReference>
<proteinExistence type="predicted"/>
<evidence type="ECO:0000256" key="2">
    <source>
        <dbReference type="ARBA" id="ARBA00023118"/>
    </source>
</evidence>
<dbReference type="Pfam" id="PF12469">
    <property type="entry name" value="Cmr2_N"/>
    <property type="match status" value="1"/>
</dbReference>
<evidence type="ECO:0000313" key="7">
    <source>
        <dbReference type="Proteomes" id="UP000199233"/>
    </source>
</evidence>
<evidence type="ECO:0000256" key="3">
    <source>
        <dbReference type="SAM" id="MobiDB-lite"/>
    </source>
</evidence>
<evidence type="ECO:0000259" key="4">
    <source>
        <dbReference type="Pfam" id="PF12469"/>
    </source>
</evidence>
<keyword evidence="7" id="KW-1185">Reference proteome</keyword>
<feature type="compositionally biased region" description="Low complexity" evidence="3">
    <location>
        <begin position="409"/>
        <end position="426"/>
    </location>
</feature>
<dbReference type="Pfam" id="PF22335">
    <property type="entry name" value="Cas10-Cmr2_palm2"/>
    <property type="match status" value="1"/>
</dbReference>
<dbReference type="EMBL" id="FOFS01000020">
    <property type="protein sequence ID" value="SER20127.1"/>
    <property type="molecule type" value="Genomic_DNA"/>
</dbReference>
<dbReference type="InterPro" id="IPR038242">
    <property type="entry name" value="Cmr2_N"/>
</dbReference>
<feature type="domain" description="Cas10/Cmr2 second palm" evidence="5">
    <location>
        <begin position="716"/>
        <end position="841"/>
    </location>
</feature>
<organism evidence="6 7">
    <name type="scientific">Solimonas aquatica</name>
    <dbReference type="NCBI Taxonomy" id="489703"/>
    <lineage>
        <taxon>Bacteria</taxon>
        <taxon>Pseudomonadati</taxon>
        <taxon>Pseudomonadota</taxon>
        <taxon>Gammaproteobacteria</taxon>
        <taxon>Nevskiales</taxon>
        <taxon>Nevskiaceae</taxon>
        <taxon>Solimonas</taxon>
    </lineage>
</organism>
<dbReference type="InterPro" id="IPR024615">
    <property type="entry name" value="CRISPR-assoc_Cmr2_N"/>
</dbReference>
<dbReference type="GO" id="GO:0051607">
    <property type="term" value="P:defense response to virus"/>
    <property type="evidence" value="ECO:0007669"/>
    <property type="project" value="UniProtKB-KW"/>
</dbReference>
<dbReference type="NCBIfam" id="TIGR02577">
    <property type="entry name" value="cas_TM1794_Cmr2"/>
    <property type="match status" value="1"/>
</dbReference>
<evidence type="ECO:0000259" key="5">
    <source>
        <dbReference type="Pfam" id="PF22335"/>
    </source>
</evidence>
<evidence type="ECO:0000313" key="6">
    <source>
        <dbReference type="EMBL" id="SER20127.1"/>
    </source>
</evidence>
<dbReference type="Gene3D" id="3.30.70.270">
    <property type="match status" value="1"/>
</dbReference>
<dbReference type="GO" id="GO:0000166">
    <property type="term" value="F:nucleotide binding"/>
    <property type="evidence" value="ECO:0007669"/>
    <property type="project" value="UniProtKB-KW"/>
</dbReference>
<protein>
    <submittedName>
        <fullName evidence="6">CRISPR-associated protein Cmr2</fullName>
    </submittedName>
</protein>
<reference evidence="7" key="1">
    <citation type="submission" date="2016-10" db="EMBL/GenBank/DDBJ databases">
        <authorList>
            <person name="Varghese N."/>
            <person name="Submissions S."/>
        </authorList>
    </citation>
    <scope>NUCLEOTIDE SEQUENCE [LARGE SCALE GENOMIC DNA]</scope>
    <source>
        <strain evidence="7">DSM 25927</strain>
    </source>
</reference>
<dbReference type="InterPro" id="IPR013407">
    <property type="entry name" value="CRISPR-assoc_prot_Cmr2"/>
</dbReference>
<keyword evidence="2" id="KW-0051">Antiviral defense</keyword>
<accession>A0A1H9M9J6</accession>
<dbReference type="STRING" id="489703.SAMN04488038_1207"/>